<reference evidence="1" key="1">
    <citation type="submission" date="2022-12" db="EMBL/GenBank/DDBJ databases">
        <authorList>
            <person name="Petersen C."/>
        </authorList>
    </citation>
    <scope>NUCLEOTIDE SEQUENCE</scope>
    <source>
        <strain evidence="1">IBT 29495</strain>
    </source>
</reference>
<dbReference type="AlphaFoldDB" id="A0A9X0CD69"/>
<dbReference type="OrthoDB" id="10386675at2759"/>
<name>A0A9X0CD69_9EURO</name>
<evidence type="ECO:0000313" key="2">
    <source>
        <dbReference type="Proteomes" id="UP001149954"/>
    </source>
</evidence>
<sequence>MVLEPVWTGDRISDASHIKREFASYTVSFVYGLRYIERFDHIASMKQGEIVEWEVRITM</sequence>
<protein>
    <submittedName>
        <fullName evidence="1">ABC transporter</fullName>
    </submittedName>
</protein>
<accession>A0A9X0CD69</accession>
<proteinExistence type="predicted"/>
<comment type="caution">
    <text evidence="1">The sequence shown here is derived from an EMBL/GenBank/DDBJ whole genome shotgun (WGS) entry which is preliminary data.</text>
</comment>
<evidence type="ECO:0000313" key="1">
    <source>
        <dbReference type="EMBL" id="KAJ5521142.1"/>
    </source>
</evidence>
<reference evidence="1" key="2">
    <citation type="journal article" date="2023" name="IMA Fungus">
        <title>Comparative genomic study of the Penicillium genus elucidates a diverse pangenome and 15 lateral gene transfer events.</title>
        <authorList>
            <person name="Petersen C."/>
            <person name="Sorensen T."/>
            <person name="Nielsen M.R."/>
            <person name="Sondergaard T.E."/>
            <person name="Sorensen J.L."/>
            <person name="Fitzpatrick D.A."/>
            <person name="Frisvad J.C."/>
            <person name="Nielsen K.L."/>
        </authorList>
    </citation>
    <scope>NUCLEOTIDE SEQUENCE</scope>
    <source>
        <strain evidence="1">IBT 29495</strain>
    </source>
</reference>
<keyword evidence="2" id="KW-1185">Reference proteome</keyword>
<dbReference type="EMBL" id="JAPWDS010000001">
    <property type="protein sequence ID" value="KAJ5521142.1"/>
    <property type="molecule type" value="Genomic_DNA"/>
</dbReference>
<dbReference type="Proteomes" id="UP001149954">
    <property type="component" value="Unassembled WGS sequence"/>
</dbReference>
<gene>
    <name evidence="1" type="ORF">N7463_001595</name>
</gene>
<organism evidence="1 2">
    <name type="scientific">Penicillium fimorum</name>
    <dbReference type="NCBI Taxonomy" id="1882269"/>
    <lineage>
        <taxon>Eukaryota</taxon>
        <taxon>Fungi</taxon>
        <taxon>Dikarya</taxon>
        <taxon>Ascomycota</taxon>
        <taxon>Pezizomycotina</taxon>
        <taxon>Eurotiomycetes</taxon>
        <taxon>Eurotiomycetidae</taxon>
        <taxon>Eurotiales</taxon>
        <taxon>Aspergillaceae</taxon>
        <taxon>Penicillium</taxon>
    </lineage>
</organism>